<keyword evidence="9" id="KW-0406">Ion transport</keyword>
<dbReference type="WBParaSite" id="Hba_13675">
    <property type="protein sequence ID" value="Hba_13675"/>
    <property type="gene ID" value="Hba_13675"/>
</dbReference>
<dbReference type="Gene3D" id="3.90.530.10">
    <property type="entry name" value="XPA C-terminal domain"/>
    <property type="match status" value="1"/>
</dbReference>
<comment type="catalytic activity">
    <reaction evidence="12">
        <text>Zn(2+)(in) + 2 H(+)(out) = Zn(2+)(out) + 2 H(+)(in)</text>
        <dbReference type="Rhea" id="RHEA:72627"/>
        <dbReference type="ChEBI" id="CHEBI:15378"/>
        <dbReference type="ChEBI" id="CHEBI:29105"/>
    </reaction>
</comment>
<evidence type="ECO:0000313" key="15">
    <source>
        <dbReference type="Proteomes" id="UP000095283"/>
    </source>
</evidence>
<evidence type="ECO:0000256" key="7">
    <source>
        <dbReference type="ARBA" id="ARBA00022906"/>
    </source>
</evidence>
<dbReference type="Gene3D" id="1.20.1510.10">
    <property type="entry name" value="Cation efflux protein transmembrane domain"/>
    <property type="match status" value="1"/>
</dbReference>
<feature type="transmembrane region" description="Helical" evidence="13">
    <location>
        <begin position="283"/>
        <end position="305"/>
    </location>
</feature>
<dbReference type="Pfam" id="PF01545">
    <property type="entry name" value="Cation_efflux"/>
    <property type="match status" value="1"/>
</dbReference>
<keyword evidence="3" id="KW-0813">Transport</keyword>
<feature type="domain" description="Cation efflux protein transmembrane" evidence="14">
    <location>
        <begin position="191"/>
        <end position="308"/>
    </location>
</feature>
<evidence type="ECO:0000256" key="5">
    <source>
        <dbReference type="ARBA" id="ARBA00022692"/>
    </source>
</evidence>
<evidence type="ECO:0000256" key="6">
    <source>
        <dbReference type="ARBA" id="ARBA00022833"/>
    </source>
</evidence>
<evidence type="ECO:0000256" key="10">
    <source>
        <dbReference type="ARBA" id="ARBA00023136"/>
    </source>
</evidence>
<evidence type="ECO:0000256" key="12">
    <source>
        <dbReference type="ARBA" id="ARBA00048349"/>
    </source>
</evidence>
<reference evidence="16" key="1">
    <citation type="submission" date="2016-11" db="UniProtKB">
        <authorList>
            <consortium name="WormBaseParasite"/>
        </authorList>
    </citation>
    <scope>IDENTIFICATION</scope>
</reference>
<keyword evidence="6" id="KW-0862">Zinc</keyword>
<evidence type="ECO:0000313" key="16">
    <source>
        <dbReference type="WBParaSite" id="Hba_13675"/>
    </source>
</evidence>
<accession>A0A1I7X858</accession>
<keyword evidence="7" id="KW-0864">Zinc transport</keyword>
<dbReference type="InterPro" id="IPR058533">
    <property type="entry name" value="Cation_efflux_TM"/>
</dbReference>
<name>A0A1I7X858_HETBA</name>
<proteinExistence type="predicted"/>
<dbReference type="PANTHER" id="PTHR13414">
    <property type="entry name" value="HUEL-CATION TRANSPORTER"/>
    <property type="match status" value="1"/>
</dbReference>
<dbReference type="InterPro" id="IPR009061">
    <property type="entry name" value="DNA-bd_dom_put_sf"/>
</dbReference>
<keyword evidence="10 13" id="KW-0472">Membrane</keyword>
<keyword evidence="4" id="KW-0050">Antiport</keyword>
<keyword evidence="8 13" id="KW-1133">Transmembrane helix</keyword>
<dbReference type="GO" id="GO:0006829">
    <property type="term" value="P:zinc ion transport"/>
    <property type="evidence" value="ECO:0007669"/>
    <property type="project" value="UniProtKB-KW"/>
</dbReference>
<evidence type="ECO:0000256" key="1">
    <source>
        <dbReference type="ARBA" id="ARBA00004123"/>
    </source>
</evidence>
<evidence type="ECO:0000256" key="9">
    <source>
        <dbReference type="ARBA" id="ARBA00023065"/>
    </source>
</evidence>
<dbReference type="InterPro" id="IPR037129">
    <property type="entry name" value="XPA_sf"/>
</dbReference>
<dbReference type="SUPFAM" id="SSF161111">
    <property type="entry name" value="Cation efflux protein transmembrane domain-like"/>
    <property type="match status" value="1"/>
</dbReference>
<dbReference type="GO" id="GO:0015297">
    <property type="term" value="F:antiporter activity"/>
    <property type="evidence" value="ECO:0007669"/>
    <property type="project" value="UniProtKB-KW"/>
</dbReference>
<keyword evidence="15" id="KW-1185">Reference proteome</keyword>
<dbReference type="GO" id="GO:0005634">
    <property type="term" value="C:nucleus"/>
    <property type="evidence" value="ECO:0007669"/>
    <property type="project" value="UniProtKB-SubCell"/>
</dbReference>
<dbReference type="AlphaFoldDB" id="A0A1I7X858"/>
<organism evidence="15 16">
    <name type="scientific">Heterorhabditis bacteriophora</name>
    <name type="common">Entomopathogenic nematode worm</name>
    <dbReference type="NCBI Taxonomy" id="37862"/>
    <lineage>
        <taxon>Eukaryota</taxon>
        <taxon>Metazoa</taxon>
        <taxon>Ecdysozoa</taxon>
        <taxon>Nematoda</taxon>
        <taxon>Chromadorea</taxon>
        <taxon>Rhabditida</taxon>
        <taxon>Rhabditina</taxon>
        <taxon>Rhabditomorpha</taxon>
        <taxon>Strongyloidea</taxon>
        <taxon>Heterorhabditidae</taxon>
        <taxon>Heterorhabditis</taxon>
    </lineage>
</organism>
<dbReference type="PANTHER" id="PTHR13414:SF9">
    <property type="entry name" value="PROTON-COUPLED ZINC ANTIPORTER SLC30A9, MITOCHONDRIAL"/>
    <property type="match status" value="1"/>
</dbReference>
<protein>
    <submittedName>
        <fullName evidence="16">Zinc transporter 9</fullName>
    </submittedName>
</protein>
<dbReference type="GO" id="GO:0005783">
    <property type="term" value="C:endoplasmic reticulum"/>
    <property type="evidence" value="ECO:0007669"/>
    <property type="project" value="UniProtKB-SubCell"/>
</dbReference>
<evidence type="ECO:0000256" key="8">
    <source>
        <dbReference type="ARBA" id="ARBA00022989"/>
    </source>
</evidence>
<dbReference type="InterPro" id="IPR040177">
    <property type="entry name" value="SLC30A9"/>
</dbReference>
<dbReference type="CDD" id="cd21075">
    <property type="entry name" value="DBD_XPA-like"/>
    <property type="match status" value="1"/>
</dbReference>
<evidence type="ECO:0000256" key="11">
    <source>
        <dbReference type="ARBA" id="ARBA00023242"/>
    </source>
</evidence>
<evidence type="ECO:0000256" key="4">
    <source>
        <dbReference type="ARBA" id="ARBA00022449"/>
    </source>
</evidence>
<feature type="transmembrane region" description="Helical" evidence="13">
    <location>
        <begin position="248"/>
        <end position="271"/>
    </location>
</feature>
<evidence type="ECO:0000256" key="13">
    <source>
        <dbReference type="SAM" id="Phobius"/>
    </source>
</evidence>
<dbReference type="Proteomes" id="UP000095283">
    <property type="component" value="Unplaced"/>
</dbReference>
<dbReference type="GO" id="GO:0006882">
    <property type="term" value="P:intracellular zinc ion homeostasis"/>
    <property type="evidence" value="ECO:0007669"/>
    <property type="project" value="TreeGrafter"/>
</dbReference>
<dbReference type="SUPFAM" id="SSF46955">
    <property type="entry name" value="Putative DNA-binding domain"/>
    <property type="match status" value="1"/>
</dbReference>
<dbReference type="GO" id="GO:0031966">
    <property type="term" value="C:mitochondrial membrane"/>
    <property type="evidence" value="ECO:0007669"/>
    <property type="project" value="UniProtKB-SubCell"/>
</dbReference>
<comment type="subcellular location">
    <subcellularLocation>
        <location evidence="2">Membrane</location>
        <topology evidence="2">Multi-pass membrane protein</topology>
    </subcellularLocation>
    <subcellularLocation>
        <location evidence="1">Nucleus</location>
    </subcellularLocation>
</comment>
<evidence type="ECO:0000256" key="3">
    <source>
        <dbReference type="ARBA" id="ARBA00022448"/>
    </source>
</evidence>
<evidence type="ECO:0000256" key="2">
    <source>
        <dbReference type="ARBA" id="ARBA00004141"/>
    </source>
</evidence>
<dbReference type="GO" id="GO:0008324">
    <property type="term" value="F:monoatomic cation transmembrane transporter activity"/>
    <property type="evidence" value="ECO:0007669"/>
    <property type="project" value="InterPro"/>
</dbReference>
<keyword evidence="11" id="KW-0539">Nucleus</keyword>
<dbReference type="InterPro" id="IPR027469">
    <property type="entry name" value="Cation_efflux_TMD_sf"/>
</dbReference>
<keyword evidence="5 13" id="KW-0812">Transmembrane</keyword>
<evidence type="ECO:0000259" key="14">
    <source>
        <dbReference type="Pfam" id="PF01545"/>
    </source>
</evidence>
<sequence>MSFQAFHLSSPFFSFYLNNIWNRKALGCGITALRFFALDHPESADSGKKRLFKVAQMSKKSRSYENDKIDKLRAMAEFGLRETDLADLPSQAMPVKSNSHKIVNVKGNTLYTLTDVYYKALKVHGSTEALDAHRRPLVVMRKELTDAERMRMRMRVETTTEGNKGADRVVAIAFTLNVCDAVMKVLFNDFFTAAYLTGSKSIFAEAIHSTMDTCNQLILLLGIRYSAKNPDTLFPYGYVFANYCNMRYVTSLISGCGIMAFGCGLSIYHGISGLLHPSELEPLTYAYYALVMSLCFQGSSAITAYREVIRKAKKSGLSTLNYGQFKWDDVVILPTFKIFRF</sequence>